<protein>
    <recommendedName>
        <fullName evidence="6 7">6-phosphogluconolactonase</fullName>
        <shortName evidence="7">6PGL</shortName>
        <ecNumber evidence="5 7">3.1.1.31</ecNumber>
    </recommendedName>
</protein>
<dbReference type="EC" id="3.1.1.31" evidence="5 7"/>
<dbReference type="Proteomes" id="UP000320160">
    <property type="component" value="Unassembled WGS sequence"/>
</dbReference>
<comment type="pathway">
    <text evidence="3 7">Carbohydrate degradation; pentose phosphate pathway; D-ribulose 5-phosphate from D-glucose 6-phosphate (oxidative stage): step 2/3.</text>
</comment>
<dbReference type="InterPro" id="IPR039104">
    <property type="entry name" value="6PGL"/>
</dbReference>
<dbReference type="RefSeq" id="WP_143775838.1">
    <property type="nucleotide sequence ID" value="NZ_VKKU01000001.1"/>
</dbReference>
<evidence type="ECO:0000256" key="2">
    <source>
        <dbReference type="ARBA" id="ARBA00002681"/>
    </source>
</evidence>
<comment type="catalytic activity">
    <reaction evidence="1 7">
        <text>6-phospho-D-glucono-1,5-lactone + H2O = 6-phospho-D-gluconate + H(+)</text>
        <dbReference type="Rhea" id="RHEA:12556"/>
        <dbReference type="ChEBI" id="CHEBI:15377"/>
        <dbReference type="ChEBI" id="CHEBI:15378"/>
        <dbReference type="ChEBI" id="CHEBI:57955"/>
        <dbReference type="ChEBI" id="CHEBI:58759"/>
        <dbReference type="EC" id="3.1.1.31"/>
    </reaction>
</comment>
<evidence type="ECO:0000313" key="10">
    <source>
        <dbReference type="Proteomes" id="UP000320160"/>
    </source>
</evidence>
<dbReference type="AlphaFoldDB" id="A0A553WJQ4"/>
<evidence type="ECO:0000256" key="6">
    <source>
        <dbReference type="ARBA" id="ARBA00020337"/>
    </source>
</evidence>
<dbReference type="NCBIfam" id="TIGR01198">
    <property type="entry name" value="pgl"/>
    <property type="match status" value="1"/>
</dbReference>
<dbReference type="GO" id="GO:0006098">
    <property type="term" value="P:pentose-phosphate shunt"/>
    <property type="evidence" value="ECO:0007669"/>
    <property type="project" value="UniProtKB-UniPathway"/>
</dbReference>
<keyword evidence="7 9" id="KW-0378">Hydrolase</keyword>
<evidence type="ECO:0000259" key="8">
    <source>
        <dbReference type="Pfam" id="PF01182"/>
    </source>
</evidence>
<sequence>MAEEIEWWEFDAAEDLIDAVVGDISFIIESALDARGQALVAFPGGSTPRPILEKLAEAKIRWKSVTIIPTDDRLVPVDNPLSNVAMIAKIFIPKGARVLPITSDAADYKLAGNAANARLADLHWPPDLVWLGMGADGHTASIFPGPDLDDALNGGKDVRAVGVAPDPLPEEAPVNRVTLTAAAIASARTTMLVISGAKKRGVLEQAIEDGAKSAYPVGKVLEKITVPVDVYCLDA</sequence>
<dbReference type="Pfam" id="PF01182">
    <property type="entry name" value="Glucosamine_iso"/>
    <property type="match status" value="1"/>
</dbReference>
<keyword evidence="10" id="KW-1185">Reference proteome</keyword>
<gene>
    <name evidence="7 9" type="primary">pgl</name>
    <name evidence="9" type="ORF">FOM92_05895</name>
</gene>
<dbReference type="OrthoDB" id="9810967at2"/>
<dbReference type="GO" id="GO:0017057">
    <property type="term" value="F:6-phosphogluconolactonase activity"/>
    <property type="evidence" value="ECO:0007669"/>
    <property type="project" value="UniProtKB-UniRule"/>
</dbReference>
<dbReference type="SUPFAM" id="SSF100950">
    <property type="entry name" value="NagB/RpiA/CoA transferase-like"/>
    <property type="match status" value="1"/>
</dbReference>
<dbReference type="UniPathway" id="UPA00115">
    <property type="reaction ID" value="UER00409"/>
</dbReference>
<evidence type="ECO:0000256" key="1">
    <source>
        <dbReference type="ARBA" id="ARBA00000832"/>
    </source>
</evidence>
<reference evidence="9 10" key="1">
    <citation type="submission" date="2019-07" db="EMBL/GenBank/DDBJ databases">
        <authorList>
            <person name="Park M."/>
        </authorList>
    </citation>
    <scope>NUCLEOTIDE SEQUENCE [LARGE SCALE GENOMIC DNA]</scope>
    <source>
        <strain evidence="9 10">KCTC32445</strain>
    </source>
</reference>
<accession>A0A553WJQ4</accession>
<feature type="domain" description="Glucosamine/galactosamine-6-phosphate isomerase" evidence="8">
    <location>
        <begin position="13"/>
        <end position="221"/>
    </location>
</feature>
<evidence type="ECO:0000256" key="3">
    <source>
        <dbReference type="ARBA" id="ARBA00004961"/>
    </source>
</evidence>
<evidence type="ECO:0000313" key="9">
    <source>
        <dbReference type="EMBL" id="TSB04922.1"/>
    </source>
</evidence>
<proteinExistence type="inferred from homology"/>
<dbReference type="Gene3D" id="3.40.50.1360">
    <property type="match status" value="1"/>
</dbReference>
<dbReference type="GO" id="GO:0005975">
    <property type="term" value="P:carbohydrate metabolic process"/>
    <property type="evidence" value="ECO:0007669"/>
    <property type="project" value="UniProtKB-UniRule"/>
</dbReference>
<organism evidence="9 10">
    <name type="scientific">Sphingorhabdus contaminans</name>
    <dbReference type="NCBI Taxonomy" id="1343899"/>
    <lineage>
        <taxon>Bacteria</taxon>
        <taxon>Pseudomonadati</taxon>
        <taxon>Pseudomonadota</taxon>
        <taxon>Alphaproteobacteria</taxon>
        <taxon>Sphingomonadales</taxon>
        <taxon>Sphingomonadaceae</taxon>
        <taxon>Sphingorhabdus</taxon>
    </lineage>
</organism>
<comment type="caution">
    <text evidence="9">The sequence shown here is derived from an EMBL/GenBank/DDBJ whole genome shotgun (WGS) entry which is preliminary data.</text>
</comment>
<dbReference type="InterPro" id="IPR005900">
    <property type="entry name" value="6-phosphogluconolactonase_DevB"/>
</dbReference>
<evidence type="ECO:0000256" key="4">
    <source>
        <dbReference type="ARBA" id="ARBA00010662"/>
    </source>
</evidence>
<evidence type="ECO:0000256" key="7">
    <source>
        <dbReference type="RuleBase" id="RU365095"/>
    </source>
</evidence>
<dbReference type="InterPro" id="IPR006148">
    <property type="entry name" value="Glc/Gal-6P_isomerase"/>
</dbReference>
<name>A0A553WJQ4_9SPHN</name>
<comment type="similarity">
    <text evidence="4 7">Belongs to the glucosamine/galactosamine-6-phosphate isomerase family. 6-phosphogluconolactonase subfamily.</text>
</comment>
<dbReference type="CDD" id="cd01400">
    <property type="entry name" value="6PGL"/>
    <property type="match status" value="1"/>
</dbReference>
<dbReference type="InterPro" id="IPR037171">
    <property type="entry name" value="NagB/RpiA_transferase-like"/>
</dbReference>
<comment type="function">
    <text evidence="2 7">Hydrolysis of 6-phosphogluconolactone to 6-phosphogluconate.</text>
</comment>
<dbReference type="EMBL" id="VKKU01000001">
    <property type="protein sequence ID" value="TSB04922.1"/>
    <property type="molecule type" value="Genomic_DNA"/>
</dbReference>
<dbReference type="PANTHER" id="PTHR11054:SF0">
    <property type="entry name" value="6-PHOSPHOGLUCONOLACTONASE"/>
    <property type="match status" value="1"/>
</dbReference>
<dbReference type="PANTHER" id="PTHR11054">
    <property type="entry name" value="6-PHOSPHOGLUCONOLACTONASE"/>
    <property type="match status" value="1"/>
</dbReference>
<evidence type="ECO:0000256" key="5">
    <source>
        <dbReference type="ARBA" id="ARBA00013198"/>
    </source>
</evidence>